<dbReference type="InterPro" id="IPR010045">
    <property type="entry name" value="DeoB"/>
</dbReference>
<dbReference type="Proteomes" id="UP000199476">
    <property type="component" value="Unassembled WGS sequence"/>
</dbReference>
<dbReference type="InterPro" id="IPR006124">
    <property type="entry name" value="Metalloenzyme"/>
</dbReference>
<comment type="subcellular location">
    <subcellularLocation>
        <location evidence="6">Cytoplasm</location>
    </subcellularLocation>
</comment>
<comment type="function">
    <text evidence="6">Isomerase that catalyzes the conversion of deoxy-ribose 1-phosphate (dRib-1-P) and ribose 1-phosphate (Rib-1-P) to deoxy-ribose 5-phosphate (dRib-5-P) and ribose 5-phosphate (Rib-5-P), respectively.</text>
</comment>
<protein>
    <recommendedName>
        <fullName evidence="6 7">Phosphopentomutase</fullName>
        <ecNumber evidence="6 7">5.4.2.7</ecNumber>
    </recommendedName>
    <alternativeName>
        <fullName evidence="6">Phosphodeoxyribomutase</fullName>
    </alternativeName>
</protein>
<dbReference type="GO" id="GO:0006018">
    <property type="term" value="P:2-deoxyribose 1-phosphate catabolic process"/>
    <property type="evidence" value="ECO:0007669"/>
    <property type="project" value="UniProtKB-UniRule"/>
</dbReference>
<dbReference type="NCBIfam" id="TIGR01696">
    <property type="entry name" value="deoB"/>
    <property type="match status" value="1"/>
</dbReference>
<dbReference type="InterPro" id="IPR017850">
    <property type="entry name" value="Alkaline_phosphatase_core_sf"/>
</dbReference>
<evidence type="ECO:0000256" key="6">
    <source>
        <dbReference type="HAMAP-Rule" id="MF_00740"/>
    </source>
</evidence>
<sequence length="393" mass="42704">MAEKIDRTIIIVLDSVGIGALPDADQYGDAGADTLGNLARAVGGLDLPGLSQLGLGRVKPVPYLDDNISARGVFGRMAEASVGKDTTTGHWELAGLISERPFPTYPDGFPEEVIKLFKEAIGRDILGNKPASGTVIIEELAEEHLATGRPIVYTSADSVFQIAAHEDIIPVEKLYEMCEKAREILTGEHGVARVIARPFVGEPGELERTDRRKDFSLPPPGKTLLNSFVQAHKEVVGIGKIIDIFAGDGVTESDHTINNIKCTEAVIDYMDEVDSGLIFANLVEFDMLYGHRRDPEGYYQALKDFDERLPDILARLKSNDMLVITADHGCDPTYEGTDHTREFLPLLLAGEKLKANYDLGTRSSFADMAATIADLHGLPAPEDGRSFAGEILS</sequence>
<dbReference type="UniPathway" id="UPA00087">
    <property type="reaction ID" value="UER00173"/>
</dbReference>
<dbReference type="GO" id="GO:0000287">
    <property type="term" value="F:magnesium ion binding"/>
    <property type="evidence" value="ECO:0007669"/>
    <property type="project" value="UniProtKB-UniRule"/>
</dbReference>
<feature type="binding site" evidence="6">
    <location>
        <position position="286"/>
    </location>
    <ligand>
        <name>Mn(2+)</name>
        <dbReference type="ChEBI" id="CHEBI:29035"/>
        <label>2</label>
    </ligand>
</feature>
<dbReference type="CDD" id="cd16009">
    <property type="entry name" value="PPM"/>
    <property type="match status" value="1"/>
</dbReference>
<evidence type="ECO:0000313" key="9">
    <source>
        <dbReference type="EMBL" id="SDL98721.1"/>
    </source>
</evidence>
<dbReference type="SUPFAM" id="SSF143856">
    <property type="entry name" value="DeoB insert domain-like"/>
    <property type="match status" value="1"/>
</dbReference>
<dbReference type="PIRSF" id="PIRSF001491">
    <property type="entry name" value="Ppentomutase"/>
    <property type="match status" value="1"/>
</dbReference>
<reference evidence="9 10" key="1">
    <citation type="submission" date="2016-10" db="EMBL/GenBank/DDBJ databases">
        <authorList>
            <person name="de Groot N.N."/>
        </authorList>
    </citation>
    <scope>NUCLEOTIDE SEQUENCE [LARGE SCALE GENOMIC DNA]</scope>
    <source>
        <strain evidence="9 10">SLAS-1</strain>
    </source>
</reference>
<dbReference type="STRING" id="321763.SAMN04488692_11335"/>
<feature type="binding site" evidence="6">
    <location>
        <position position="327"/>
    </location>
    <ligand>
        <name>Mn(2+)</name>
        <dbReference type="ChEBI" id="CHEBI:29035"/>
        <label>1</label>
    </ligand>
</feature>
<dbReference type="NCBIfam" id="NF003766">
    <property type="entry name" value="PRK05362.1"/>
    <property type="match status" value="1"/>
</dbReference>
<dbReference type="FunFam" id="3.30.70.1250:FF:000001">
    <property type="entry name" value="Phosphopentomutase"/>
    <property type="match status" value="1"/>
</dbReference>
<comment type="similarity">
    <text evidence="1 6">Belongs to the phosphopentomutase family.</text>
</comment>
<evidence type="ECO:0000256" key="3">
    <source>
        <dbReference type="ARBA" id="ARBA00022723"/>
    </source>
</evidence>
<dbReference type="GO" id="GO:0005829">
    <property type="term" value="C:cytosol"/>
    <property type="evidence" value="ECO:0007669"/>
    <property type="project" value="TreeGrafter"/>
</dbReference>
<comment type="pathway">
    <text evidence="6">Carbohydrate degradation; 2-deoxy-D-ribose 1-phosphate degradation; D-glyceraldehyde 3-phosphate and acetaldehyde from 2-deoxy-alpha-D-ribose 1-phosphate: step 1/2.</text>
</comment>
<keyword evidence="5 6" id="KW-0413">Isomerase</keyword>
<dbReference type="Gene3D" id="3.40.720.10">
    <property type="entry name" value="Alkaline Phosphatase, subunit A"/>
    <property type="match status" value="1"/>
</dbReference>
<accession>A0A1G9PJP6</accession>
<dbReference type="PANTHER" id="PTHR21110">
    <property type="entry name" value="PHOSPHOPENTOMUTASE"/>
    <property type="match status" value="1"/>
</dbReference>
<evidence type="ECO:0000313" key="10">
    <source>
        <dbReference type="Proteomes" id="UP000199476"/>
    </source>
</evidence>
<dbReference type="Pfam" id="PF01676">
    <property type="entry name" value="Metalloenzyme"/>
    <property type="match status" value="1"/>
</dbReference>
<dbReference type="AlphaFoldDB" id="A0A1G9PJP6"/>
<evidence type="ECO:0000259" key="8">
    <source>
        <dbReference type="Pfam" id="PF01676"/>
    </source>
</evidence>
<proteinExistence type="inferred from homology"/>
<dbReference type="PANTHER" id="PTHR21110:SF0">
    <property type="entry name" value="PHOSPHOPENTOMUTASE"/>
    <property type="match status" value="1"/>
</dbReference>
<dbReference type="GO" id="GO:0043094">
    <property type="term" value="P:metabolic compound salvage"/>
    <property type="evidence" value="ECO:0007669"/>
    <property type="project" value="UniProtKB-UniRule"/>
</dbReference>
<dbReference type="GO" id="GO:0006015">
    <property type="term" value="P:5-phosphoribose 1-diphosphate biosynthetic process"/>
    <property type="evidence" value="ECO:0007669"/>
    <property type="project" value="UniProtKB-UniPathway"/>
</dbReference>
<dbReference type="Gene3D" id="3.30.70.1250">
    <property type="entry name" value="Phosphopentomutase"/>
    <property type="match status" value="1"/>
</dbReference>
<evidence type="ECO:0000256" key="1">
    <source>
        <dbReference type="ARBA" id="ARBA00010373"/>
    </source>
</evidence>
<feature type="binding site" evidence="6">
    <location>
        <position position="14"/>
    </location>
    <ligand>
        <name>Mn(2+)</name>
        <dbReference type="ChEBI" id="CHEBI:29035"/>
        <label>1</label>
    </ligand>
</feature>
<comment type="cofactor">
    <cofactor evidence="6">
        <name>Mn(2+)</name>
        <dbReference type="ChEBI" id="CHEBI:29035"/>
    </cofactor>
    <text evidence="6">Binds 2 manganese ions.</text>
</comment>
<keyword evidence="4 6" id="KW-0464">Manganese</keyword>
<organism evidence="9 10">
    <name type="scientific">Halarsenatibacter silvermanii</name>
    <dbReference type="NCBI Taxonomy" id="321763"/>
    <lineage>
        <taxon>Bacteria</taxon>
        <taxon>Bacillati</taxon>
        <taxon>Bacillota</taxon>
        <taxon>Clostridia</taxon>
        <taxon>Halanaerobiales</taxon>
        <taxon>Halarsenatibacteraceae</taxon>
        <taxon>Halarsenatibacter</taxon>
    </lineage>
</organism>
<keyword evidence="10" id="KW-1185">Reference proteome</keyword>
<comment type="catalytic activity">
    <reaction evidence="6">
        <text>2-deoxy-alpha-D-ribose 1-phosphate = 2-deoxy-D-ribose 5-phosphate</text>
        <dbReference type="Rhea" id="RHEA:27658"/>
        <dbReference type="ChEBI" id="CHEBI:57259"/>
        <dbReference type="ChEBI" id="CHEBI:62877"/>
        <dbReference type="EC" id="5.4.2.7"/>
    </reaction>
</comment>
<dbReference type="EMBL" id="FNGO01000013">
    <property type="protein sequence ID" value="SDL98721.1"/>
    <property type="molecule type" value="Genomic_DNA"/>
</dbReference>
<dbReference type="EC" id="5.4.2.7" evidence="6 7"/>
<dbReference type="GO" id="GO:0009117">
    <property type="term" value="P:nucleotide metabolic process"/>
    <property type="evidence" value="ECO:0007669"/>
    <property type="project" value="UniProtKB-UniRule"/>
</dbReference>
<comment type="catalytic activity">
    <reaction evidence="6">
        <text>alpha-D-ribose 1-phosphate = D-ribose 5-phosphate</text>
        <dbReference type="Rhea" id="RHEA:18793"/>
        <dbReference type="ChEBI" id="CHEBI:57720"/>
        <dbReference type="ChEBI" id="CHEBI:78346"/>
        <dbReference type="EC" id="5.4.2.7"/>
    </reaction>
</comment>
<dbReference type="GO" id="GO:0008973">
    <property type="term" value="F:phosphopentomutase activity"/>
    <property type="evidence" value="ECO:0007669"/>
    <property type="project" value="UniProtKB-UniRule"/>
</dbReference>
<dbReference type="InterPro" id="IPR024052">
    <property type="entry name" value="Phosphopentomutase_DeoB_cap_sf"/>
</dbReference>
<gene>
    <name evidence="6" type="primary">deoB</name>
    <name evidence="9" type="ORF">SAMN04488692_11335</name>
</gene>
<keyword evidence="2 6" id="KW-0963">Cytoplasm</keyword>
<feature type="binding site" evidence="6">
    <location>
        <position position="328"/>
    </location>
    <ligand>
        <name>Mn(2+)</name>
        <dbReference type="ChEBI" id="CHEBI:29035"/>
        <label>1</label>
    </ligand>
</feature>
<dbReference type="GO" id="GO:0030145">
    <property type="term" value="F:manganese ion binding"/>
    <property type="evidence" value="ECO:0007669"/>
    <property type="project" value="UniProtKB-UniRule"/>
</dbReference>
<feature type="binding site" evidence="6">
    <location>
        <position position="291"/>
    </location>
    <ligand>
        <name>Mn(2+)</name>
        <dbReference type="ChEBI" id="CHEBI:29035"/>
        <label>2</label>
    </ligand>
</feature>
<name>A0A1G9PJP6_9FIRM</name>
<evidence type="ECO:0000256" key="4">
    <source>
        <dbReference type="ARBA" id="ARBA00023211"/>
    </source>
</evidence>
<dbReference type="SUPFAM" id="SSF53649">
    <property type="entry name" value="Alkaline phosphatase-like"/>
    <property type="match status" value="1"/>
</dbReference>
<dbReference type="HAMAP" id="MF_00740">
    <property type="entry name" value="Phosphopentomut"/>
    <property type="match status" value="1"/>
</dbReference>
<keyword evidence="3 6" id="KW-0479">Metal-binding</keyword>
<evidence type="ECO:0000256" key="7">
    <source>
        <dbReference type="NCBIfam" id="TIGR01696"/>
    </source>
</evidence>
<evidence type="ECO:0000256" key="2">
    <source>
        <dbReference type="ARBA" id="ARBA00022490"/>
    </source>
</evidence>
<feature type="domain" description="Metalloenzyme" evidence="8">
    <location>
        <begin position="7"/>
        <end position="379"/>
    </location>
</feature>
<evidence type="ECO:0000256" key="5">
    <source>
        <dbReference type="ARBA" id="ARBA00023235"/>
    </source>
</evidence>
<feature type="binding site" evidence="6">
    <location>
        <position position="339"/>
    </location>
    <ligand>
        <name>Mn(2+)</name>
        <dbReference type="ChEBI" id="CHEBI:29035"/>
        <label>2</label>
    </ligand>
</feature>